<feature type="domain" description="Tetracyclin repressor-like C-terminal" evidence="3">
    <location>
        <begin position="3"/>
        <end position="99"/>
    </location>
</feature>
<evidence type="ECO:0000259" key="3">
    <source>
        <dbReference type="Pfam" id="PF16859"/>
    </source>
</evidence>
<keyword evidence="2" id="KW-0804">Transcription</keyword>
<dbReference type="SUPFAM" id="SSF48498">
    <property type="entry name" value="Tetracyclin repressor-like, C-terminal domain"/>
    <property type="match status" value="1"/>
</dbReference>
<organism evidence="4 5">
    <name type="scientific">Streptomyces sp. 900129855</name>
    <dbReference type="NCBI Taxonomy" id="3155129"/>
    <lineage>
        <taxon>Bacteria</taxon>
        <taxon>Bacillati</taxon>
        <taxon>Actinomycetota</taxon>
        <taxon>Actinomycetes</taxon>
        <taxon>Kitasatosporales</taxon>
        <taxon>Streptomycetaceae</taxon>
        <taxon>Streptomyces</taxon>
    </lineage>
</organism>
<keyword evidence="1" id="KW-0805">Transcription regulation</keyword>
<dbReference type="Gene3D" id="1.10.357.10">
    <property type="entry name" value="Tetracycline Repressor, domain 2"/>
    <property type="match status" value="1"/>
</dbReference>
<evidence type="ECO:0000256" key="1">
    <source>
        <dbReference type="ARBA" id="ARBA00023015"/>
    </source>
</evidence>
<protein>
    <submittedName>
        <fullName evidence="4">TetR-like C-terminal domain-containing protein</fullName>
    </submittedName>
</protein>
<evidence type="ECO:0000256" key="2">
    <source>
        <dbReference type="ARBA" id="ARBA00023163"/>
    </source>
</evidence>
<dbReference type="Pfam" id="PF16859">
    <property type="entry name" value="TetR_C_11"/>
    <property type="match status" value="1"/>
</dbReference>
<keyword evidence="5" id="KW-1185">Reference proteome</keyword>
<proteinExistence type="predicted"/>
<dbReference type="InterPro" id="IPR036271">
    <property type="entry name" value="Tet_transcr_reg_TetR-rel_C_sf"/>
</dbReference>
<dbReference type="InterPro" id="IPR011075">
    <property type="entry name" value="TetR_C"/>
</dbReference>
<evidence type="ECO:0000313" key="4">
    <source>
        <dbReference type="EMBL" id="MEU3787548.1"/>
    </source>
</evidence>
<reference evidence="4 5" key="1">
    <citation type="submission" date="2024-06" db="EMBL/GenBank/DDBJ databases">
        <title>The Natural Products Discovery Center: Release of the First 8490 Sequenced Strains for Exploring Actinobacteria Biosynthetic Diversity.</title>
        <authorList>
            <person name="Kalkreuter E."/>
            <person name="Kautsar S.A."/>
            <person name="Yang D."/>
            <person name="Bader C.D."/>
            <person name="Teijaro C.N."/>
            <person name="Fluegel L."/>
            <person name="Davis C.M."/>
            <person name="Simpson J.R."/>
            <person name="Lauterbach L."/>
            <person name="Steele A.D."/>
            <person name="Gui C."/>
            <person name="Meng S."/>
            <person name="Li G."/>
            <person name="Viehrig K."/>
            <person name="Ye F."/>
            <person name="Su P."/>
            <person name="Kiefer A.F."/>
            <person name="Nichols A."/>
            <person name="Cepeda A.J."/>
            <person name="Yan W."/>
            <person name="Fan B."/>
            <person name="Jiang Y."/>
            <person name="Adhikari A."/>
            <person name="Zheng C.-J."/>
            <person name="Schuster L."/>
            <person name="Cowan T.M."/>
            <person name="Smanski M.J."/>
            <person name="Chevrette M.G."/>
            <person name="De Carvalho L.P.S."/>
            <person name="Shen B."/>
        </authorList>
    </citation>
    <scope>NUCLEOTIDE SEQUENCE [LARGE SCALE GENOMIC DNA]</scope>
    <source>
        <strain evidence="4 5">NPDC033843</strain>
    </source>
</reference>
<sequence>MQQQADWLNQPVSASVIATVMERAVRDPDTRSLRDDIFGRAGEHLTDALAAAVARGELRAGVEDHTEDLASRILGPLLFLRLMLGAQPDRETVAHTVDAALAAWQPNT</sequence>
<comment type="caution">
    <text evidence="4">The sequence shown here is derived from an EMBL/GenBank/DDBJ whole genome shotgun (WGS) entry which is preliminary data.</text>
</comment>
<accession>A0ABV2ZZ40</accession>
<dbReference type="RefSeq" id="WP_334573829.1">
    <property type="nucleotide sequence ID" value="NZ_JBEZVE010000045.1"/>
</dbReference>
<evidence type="ECO:0000313" key="5">
    <source>
        <dbReference type="Proteomes" id="UP001550739"/>
    </source>
</evidence>
<name>A0ABV2ZZ40_9ACTN</name>
<gene>
    <name evidence="4" type="ORF">AB0E89_44745</name>
</gene>
<dbReference type="EMBL" id="JBEZVE010000045">
    <property type="protein sequence ID" value="MEU3787548.1"/>
    <property type="molecule type" value="Genomic_DNA"/>
</dbReference>
<dbReference type="Proteomes" id="UP001550739">
    <property type="component" value="Unassembled WGS sequence"/>
</dbReference>